<reference evidence="2" key="1">
    <citation type="submission" date="2024-03" db="EMBL/GenBank/DDBJ databases">
        <title>Diverse circular DNA viruses in blood, oral, and fecal samples of captive lemurs.</title>
        <authorList>
            <person name="Paietta E.N."/>
            <person name="Kraberger S."/>
            <person name="Lund M.C."/>
            <person name="Custer J.M."/>
            <person name="Vargas K.M."/>
            <person name="Ehmke E.E."/>
            <person name="Yoder A.D."/>
            <person name="Varsani A."/>
        </authorList>
    </citation>
    <scope>NUCLEOTIDE SEQUENCE</scope>
    <source>
        <strain evidence="2">Duke_21_87</strain>
        <strain evidence="3">Duke_24FS_100</strain>
        <strain evidence="4">Duke_25FF_1270</strain>
        <strain evidence="5">Duke_25FS_111</strain>
        <strain evidence="6">Duke_26_80</strain>
    </source>
</reference>
<proteinExistence type="predicted"/>
<evidence type="ECO:0000313" key="5">
    <source>
        <dbReference type="EMBL" id="XCD06476.1"/>
    </source>
</evidence>
<feature type="transmembrane region" description="Helical" evidence="1">
    <location>
        <begin position="6"/>
        <end position="26"/>
    </location>
</feature>
<keyword evidence="1" id="KW-0472">Membrane</keyword>
<dbReference type="EMBL" id="PP511571">
    <property type="protein sequence ID" value="XCD05525.1"/>
    <property type="molecule type" value="Genomic_DNA"/>
</dbReference>
<name>A0AAU8AVV3_9VIRU</name>
<protein>
    <submittedName>
        <fullName evidence="2">Uncharacterized protein</fullName>
    </submittedName>
</protein>
<keyword evidence="1" id="KW-1133">Transmembrane helix</keyword>
<evidence type="ECO:0000256" key="1">
    <source>
        <dbReference type="SAM" id="Phobius"/>
    </source>
</evidence>
<dbReference type="EMBL" id="PP511423">
    <property type="protein sequence ID" value="XCD04098.1"/>
    <property type="molecule type" value="Genomic_DNA"/>
</dbReference>
<evidence type="ECO:0000313" key="4">
    <source>
        <dbReference type="EMBL" id="XCD06110.1"/>
    </source>
</evidence>
<dbReference type="EMBL" id="PP511676">
    <property type="protein sequence ID" value="XCD06476.1"/>
    <property type="molecule type" value="Genomic_DNA"/>
</dbReference>
<dbReference type="EMBL" id="PP511635">
    <property type="protein sequence ID" value="XCD06110.1"/>
    <property type="molecule type" value="Genomic_DNA"/>
</dbReference>
<evidence type="ECO:0000313" key="3">
    <source>
        <dbReference type="EMBL" id="XCD05525.1"/>
    </source>
</evidence>
<evidence type="ECO:0000313" key="6">
    <source>
        <dbReference type="EMBL" id="XCD07092.1"/>
    </source>
</evidence>
<sequence>MEYLFGVLGPVVSIVFLVALVWFLTIDLRLKLWMIKALKIYVREHHYGYPLEDYQDEQ</sequence>
<evidence type="ECO:0000313" key="2">
    <source>
        <dbReference type="EMBL" id="XCD04098.1"/>
    </source>
</evidence>
<organism evidence="2">
    <name type="scientific">Dulem virus 136</name>
    <dbReference type="NCBI Taxonomy" id="3145613"/>
    <lineage>
        <taxon>Viruses</taxon>
        <taxon>Monodnaviria</taxon>
        <taxon>Sangervirae</taxon>
        <taxon>Phixviricota</taxon>
        <taxon>Malgrandaviricetes</taxon>
        <taxon>Petitvirales</taxon>
        <taxon>Microviridae</taxon>
        <taxon>Microvirus</taxon>
    </lineage>
</organism>
<keyword evidence="1" id="KW-0812">Transmembrane</keyword>
<accession>A0AAU8AVV3</accession>
<dbReference type="EMBL" id="PP511750">
    <property type="protein sequence ID" value="XCD07092.1"/>
    <property type="molecule type" value="Genomic_DNA"/>
</dbReference>